<protein>
    <submittedName>
        <fullName evidence="1">Uncharacterized protein</fullName>
    </submittedName>
</protein>
<accession>A0ABV6BVK9</accession>
<proteinExistence type="predicted"/>
<evidence type="ECO:0000313" key="1">
    <source>
        <dbReference type="EMBL" id="MFC0078059.1"/>
    </source>
</evidence>
<name>A0ABV6BVK9_9FLAO</name>
<evidence type="ECO:0000313" key="2">
    <source>
        <dbReference type="Proteomes" id="UP001589734"/>
    </source>
</evidence>
<sequence length="124" mass="14632">MWSDRYNYYNIQSDLSFSKRIDTKEVVNILLESRCFRQKGNQIFSNVEDFPWLDLVLVETRNGNFSSTDKEIPFVNLIAIVCSKGKNIDQSVYIKTFLKIAKALEWKLYLEEDDDDNENVEITF</sequence>
<gene>
    <name evidence="1" type="ORF">ACFFLS_13490</name>
</gene>
<organism evidence="1 2">
    <name type="scientific">Flavobacterium procerum</name>
    <dbReference type="NCBI Taxonomy" id="1455569"/>
    <lineage>
        <taxon>Bacteria</taxon>
        <taxon>Pseudomonadati</taxon>
        <taxon>Bacteroidota</taxon>
        <taxon>Flavobacteriia</taxon>
        <taxon>Flavobacteriales</taxon>
        <taxon>Flavobacteriaceae</taxon>
        <taxon>Flavobacterium</taxon>
    </lineage>
</organism>
<comment type="caution">
    <text evidence="1">The sequence shown here is derived from an EMBL/GenBank/DDBJ whole genome shotgun (WGS) entry which is preliminary data.</text>
</comment>
<dbReference type="RefSeq" id="WP_379682104.1">
    <property type="nucleotide sequence ID" value="NZ_JBHLYW010000009.1"/>
</dbReference>
<dbReference type="Proteomes" id="UP001589734">
    <property type="component" value="Unassembled WGS sequence"/>
</dbReference>
<dbReference type="EMBL" id="JBHLYW010000009">
    <property type="protein sequence ID" value="MFC0078059.1"/>
    <property type="molecule type" value="Genomic_DNA"/>
</dbReference>
<reference evidence="1 2" key="1">
    <citation type="submission" date="2024-09" db="EMBL/GenBank/DDBJ databases">
        <authorList>
            <person name="Sun Q."/>
            <person name="Mori K."/>
        </authorList>
    </citation>
    <scope>NUCLEOTIDE SEQUENCE [LARGE SCALE GENOMIC DNA]</scope>
    <source>
        <strain evidence="1 2">CGMCC 1.12926</strain>
    </source>
</reference>
<keyword evidence="2" id="KW-1185">Reference proteome</keyword>